<accession>A0A392U0R7</accession>
<protein>
    <submittedName>
        <fullName evidence="1">Uncharacterized protein</fullName>
    </submittedName>
</protein>
<comment type="caution">
    <text evidence="1">The sequence shown here is derived from an EMBL/GenBank/DDBJ whole genome shotgun (WGS) entry which is preliminary data.</text>
</comment>
<feature type="non-terminal residue" evidence="1">
    <location>
        <position position="71"/>
    </location>
</feature>
<dbReference type="Proteomes" id="UP000265520">
    <property type="component" value="Unassembled WGS sequence"/>
</dbReference>
<dbReference type="EMBL" id="LXQA010687659">
    <property type="protein sequence ID" value="MCI66050.1"/>
    <property type="molecule type" value="Genomic_DNA"/>
</dbReference>
<proteinExistence type="predicted"/>
<organism evidence="1 2">
    <name type="scientific">Trifolium medium</name>
    <dbReference type="NCBI Taxonomy" id="97028"/>
    <lineage>
        <taxon>Eukaryota</taxon>
        <taxon>Viridiplantae</taxon>
        <taxon>Streptophyta</taxon>
        <taxon>Embryophyta</taxon>
        <taxon>Tracheophyta</taxon>
        <taxon>Spermatophyta</taxon>
        <taxon>Magnoliopsida</taxon>
        <taxon>eudicotyledons</taxon>
        <taxon>Gunneridae</taxon>
        <taxon>Pentapetalae</taxon>
        <taxon>rosids</taxon>
        <taxon>fabids</taxon>
        <taxon>Fabales</taxon>
        <taxon>Fabaceae</taxon>
        <taxon>Papilionoideae</taxon>
        <taxon>50 kb inversion clade</taxon>
        <taxon>NPAAA clade</taxon>
        <taxon>Hologalegina</taxon>
        <taxon>IRL clade</taxon>
        <taxon>Trifolieae</taxon>
        <taxon>Trifolium</taxon>
    </lineage>
</organism>
<evidence type="ECO:0000313" key="2">
    <source>
        <dbReference type="Proteomes" id="UP000265520"/>
    </source>
</evidence>
<keyword evidence="2" id="KW-1185">Reference proteome</keyword>
<name>A0A392U0R7_9FABA</name>
<reference evidence="1 2" key="1">
    <citation type="journal article" date="2018" name="Front. Plant Sci.">
        <title>Red Clover (Trifolium pratense) and Zigzag Clover (T. medium) - A Picture of Genomic Similarities and Differences.</title>
        <authorList>
            <person name="Dluhosova J."/>
            <person name="Istvanek J."/>
            <person name="Nedelnik J."/>
            <person name="Repkova J."/>
        </authorList>
    </citation>
    <scope>NUCLEOTIDE SEQUENCE [LARGE SCALE GENOMIC DNA]</scope>
    <source>
        <strain evidence="2">cv. 10/8</strain>
        <tissue evidence="1">Leaf</tissue>
    </source>
</reference>
<sequence>MGDKEQLIRIQKGKRDWCCRIDMREKKEQTSQGWRMTLSLDELEEGLFQLKMEEEKLSPEVHNNMDMMYIK</sequence>
<dbReference type="AlphaFoldDB" id="A0A392U0R7"/>
<evidence type="ECO:0000313" key="1">
    <source>
        <dbReference type="EMBL" id="MCI66050.1"/>
    </source>
</evidence>